<name>A0A1M2W7S6_TRAPU</name>
<proteinExistence type="predicted"/>
<gene>
    <name evidence="1" type="ORF">TRAPUB_14219</name>
</gene>
<dbReference type="Proteomes" id="UP000184267">
    <property type="component" value="Unassembled WGS sequence"/>
</dbReference>
<keyword evidence="2" id="KW-1185">Reference proteome</keyword>
<evidence type="ECO:0000313" key="2">
    <source>
        <dbReference type="Proteomes" id="UP000184267"/>
    </source>
</evidence>
<reference evidence="1 2" key="1">
    <citation type="submission" date="2016-10" db="EMBL/GenBank/DDBJ databases">
        <title>Genome sequence of the basidiomycete white-rot fungus Trametes pubescens.</title>
        <authorList>
            <person name="Makela M.R."/>
            <person name="Granchi Z."/>
            <person name="Peng M."/>
            <person name="De Vries R.P."/>
            <person name="Grigoriev I."/>
            <person name="Riley R."/>
            <person name="Hilden K."/>
        </authorList>
    </citation>
    <scope>NUCLEOTIDE SEQUENCE [LARGE SCALE GENOMIC DNA]</scope>
    <source>
        <strain evidence="1 2">FBCC735</strain>
    </source>
</reference>
<dbReference type="AlphaFoldDB" id="A0A1M2W7S6"/>
<accession>A0A1M2W7S6</accession>
<protein>
    <submittedName>
        <fullName evidence="1">Uncharacterized protein</fullName>
    </submittedName>
</protein>
<comment type="caution">
    <text evidence="1">The sequence shown here is derived from an EMBL/GenBank/DDBJ whole genome shotgun (WGS) entry which is preliminary data.</text>
</comment>
<evidence type="ECO:0000313" key="1">
    <source>
        <dbReference type="EMBL" id="OJT15898.1"/>
    </source>
</evidence>
<sequence>MQQIKLKEQNKPLVFRGREVEYDHLLIVSISRPTAATVQPKLAILPQYRDLYLGDTRDASL</sequence>
<dbReference type="OrthoDB" id="2756646at2759"/>
<dbReference type="EMBL" id="MNAD01000085">
    <property type="protein sequence ID" value="OJT15898.1"/>
    <property type="molecule type" value="Genomic_DNA"/>
</dbReference>
<organism evidence="1 2">
    <name type="scientific">Trametes pubescens</name>
    <name type="common">White-rot fungus</name>
    <dbReference type="NCBI Taxonomy" id="154538"/>
    <lineage>
        <taxon>Eukaryota</taxon>
        <taxon>Fungi</taxon>
        <taxon>Dikarya</taxon>
        <taxon>Basidiomycota</taxon>
        <taxon>Agaricomycotina</taxon>
        <taxon>Agaricomycetes</taxon>
        <taxon>Polyporales</taxon>
        <taxon>Polyporaceae</taxon>
        <taxon>Trametes</taxon>
    </lineage>
</organism>